<feature type="region of interest" description="Disordered" evidence="4">
    <location>
        <begin position="551"/>
        <end position="592"/>
    </location>
</feature>
<feature type="repeat" description="ANK" evidence="3">
    <location>
        <begin position="287"/>
        <end position="319"/>
    </location>
</feature>
<evidence type="ECO:0000313" key="5">
    <source>
        <dbReference type="EnsemblMetazoa" id="Aqu2.1.43931_001"/>
    </source>
</evidence>
<evidence type="ECO:0000256" key="4">
    <source>
        <dbReference type="SAM" id="MobiDB-lite"/>
    </source>
</evidence>
<feature type="repeat" description="ANK" evidence="3">
    <location>
        <begin position="353"/>
        <end position="385"/>
    </location>
</feature>
<evidence type="ECO:0000256" key="2">
    <source>
        <dbReference type="ARBA" id="ARBA00023043"/>
    </source>
</evidence>
<dbReference type="SUPFAM" id="SSF48403">
    <property type="entry name" value="Ankyrin repeat"/>
    <property type="match status" value="1"/>
</dbReference>
<evidence type="ECO:0000256" key="3">
    <source>
        <dbReference type="PROSITE-ProRule" id="PRU00023"/>
    </source>
</evidence>
<dbReference type="AlphaFoldDB" id="A0A1X7VUB0"/>
<keyword evidence="6" id="KW-1185">Reference proteome</keyword>
<dbReference type="EnsemblMetazoa" id="Aqu2.1.43931_001">
    <property type="protein sequence ID" value="Aqu2.1.43931_001"/>
    <property type="gene ID" value="Aqu2.1.43931"/>
</dbReference>
<dbReference type="Gene3D" id="1.25.40.20">
    <property type="entry name" value="Ankyrin repeat-containing domain"/>
    <property type="match status" value="2"/>
</dbReference>
<gene>
    <name evidence="5" type="primary">105316621</name>
</gene>
<feature type="repeat" description="ANK" evidence="3">
    <location>
        <begin position="320"/>
        <end position="352"/>
    </location>
</feature>
<dbReference type="SMART" id="SM00248">
    <property type="entry name" value="ANK"/>
    <property type="match status" value="8"/>
</dbReference>
<feature type="repeat" description="ANK" evidence="3">
    <location>
        <begin position="454"/>
        <end position="486"/>
    </location>
</feature>
<sequence length="592" mass="64237">MSNSSESISLSSQENQQSLYTTSTDPSSTATPVTDDDCNMLTYEDTIGSSGGATPVPRIQQGSGSNGSQSNIDSNDIDALSTPKDGSSSVDWNKSGGSSRRVSEGDGSLCSANVTSLSSGAGVTEDEMTSSEEETEDDNEDYSSSCSNSTAVPRRHTTAHEPSAIKPAAAFITEPPLEGQDSLQLLDQQVLCQRVENGDIDAVKHNLIQSGFKIESSCDQYKRTLLHIASSLGHLEIVKFLLMSGSPVDVSSVKGQTPLMEACIGGHHKIVQLLIPEVGDLDHVDEEGRSAAHYCALHGEVKCLSVLCDHGIDICLEDTMNRNCVHYAAMKNHSGVIQCLMERGAELETVDNKGQTPAHYAVKYNSLACLEMLLHSAVDVTQGDISGTKPAHVAAYYDRLDCLKLLLRKGKVKCSDTDHKGRNALHKAAQGNATNCLHWMLSTGRMDPTSLDFAGNSGLHYSAMEGQSEAYHCLLRHDADESWLNNEGLTPIDLARRHGKSLHIMKAIDGMIKCPLCDKEESFKEKPYQTQVKKKIEAEHTTLFTANKLSINKKKQRQQRSAHSKTLELSGPSTSPTPRHLLAAKYYGPPYK</sequence>
<name>A0A1X7VUB0_AMPQE</name>
<accession>A0A1X7VUB0</accession>
<reference evidence="5" key="2">
    <citation type="submission" date="2017-05" db="UniProtKB">
        <authorList>
            <consortium name="EnsemblMetazoa"/>
        </authorList>
    </citation>
    <scope>IDENTIFICATION</scope>
</reference>
<feature type="compositionally biased region" description="Polar residues" evidence="4">
    <location>
        <begin position="110"/>
        <end position="121"/>
    </location>
</feature>
<dbReference type="PANTHER" id="PTHR24198:SF165">
    <property type="entry name" value="ANKYRIN REPEAT-CONTAINING PROTEIN-RELATED"/>
    <property type="match status" value="1"/>
</dbReference>
<dbReference type="EnsemblMetazoa" id="XM_011411666.2">
    <property type="protein sequence ID" value="XP_011409968.1"/>
    <property type="gene ID" value="LOC105316621"/>
</dbReference>
<protein>
    <submittedName>
        <fullName evidence="5">Uncharacterized protein</fullName>
    </submittedName>
</protein>
<dbReference type="STRING" id="400682.A0A1X7VUB0"/>
<dbReference type="OrthoDB" id="194358at2759"/>
<evidence type="ECO:0000256" key="1">
    <source>
        <dbReference type="ARBA" id="ARBA00022737"/>
    </source>
</evidence>
<dbReference type="InParanoid" id="A0A1X7VUB0"/>
<proteinExistence type="predicted"/>
<feature type="compositionally biased region" description="Polar residues" evidence="4">
    <location>
        <begin position="84"/>
        <end position="100"/>
    </location>
</feature>
<dbReference type="PANTHER" id="PTHR24198">
    <property type="entry name" value="ANKYRIN REPEAT AND PROTEIN KINASE DOMAIN-CONTAINING PROTEIN"/>
    <property type="match status" value="1"/>
</dbReference>
<dbReference type="Proteomes" id="UP000007879">
    <property type="component" value="Unassembled WGS sequence"/>
</dbReference>
<keyword evidence="2 3" id="KW-0040">ANK repeat</keyword>
<feature type="compositionally biased region" description="Low complexity" evidence="4">
    <location>
        <begin position="1"/>
        <end position="33"/>
    </location>
</feature>
<dbReference type="PROSITE" id="PS50297">
    <property type="entry name" value="ANK_REP_REGION"/>
    <property type="match status" value="4"/>
</dbReference>
<feature type="region of interest" description="Disordered" evidence="4">
    <location>
        <begin position="1"/>
        <end position="161"/>
    </location>
</feature>
<evidence type="ECO:0000313" key="6">
    <source>
        <dbReference type="Proteomes" id="UP000007879"/>
    </source>
</evidence>
<feature type="repeat" description="ANK" evidence="3">
    <location>
        <begin position="221"/>
        <end position="253"/>
    </location>
</feature>
<feature type="compositionally biased region" description="Acidic residues" evidence="4">
    <location>
        <begin position="124"/>
        <end position="141"/>
    </location>
</feature>
<dbReference type="Pfam" id="PF12796">
    <property type="entry name" value="Ank_2"/>
    <property type="match status" value="3"/>
</dbReference>
<dbReference type="InterPro" id="IPR002110">
    <property type="entry name" value="Ankyrin_rpt"/>
</dbReference>
<keyword evidence="1" id="KW-0677">Repeat</keyword>
<reference evidence="6" key="1">
    <citation type="journal article" date="2010" name="Nature">
        <title>The Amphimedon queenslandica genome and the evolution of animal complexity.</title>
        <authorList>
            <person name="Srivastava M."/>
            <person name="Simakov O."/>
            <person name="Chapman J."/>
            <person name="Fahey B."/>
            <person name="Gauthier M.E."/>
            <person name="Mitros T."/>
            <person name="Richards G.S."/>
            <person name="Conaco C."/>
            <person name="Dacre M."/>
            <person name="Hellsten U."/>
            <person name="Larroux C."/>
            <person name="Putnam N.H."/>
            <person name="Stanke M."/>
            <person name="Adamska M."/>
            <person name="Darling A."/>
            <person name="Degnan S.M."/>
            <person name="Oakley T.H."/>
            <person name="Plachetzki D.C."/>
            <person name="Zhai Y."/>
            <person name="Adamski M."/>
            <person name="Calcino A."/>
            <person name="Cummins S.F."/>
            <person name="Goodstein D.M."/>
            <person name="Harris C."/>
            <person name="Jackson D.J."/>
            <person name="Leys S.P."/>
            <person name="Shu S."/>
            <person name="Woodcroft B.J."/>
            <person name="Vervoort M."/>
            <person name="Kosik K.S."/>
            <person name="Manning G."/>
            <person name="Degnan B.M."/>
            <person name="Rokhsar D.S."/>
        </authorList>
    </citation>
    <scope>NUCLEOTIDE SEQUENCE [LARGE SCALE GENOMIC DNA]</scope>
</reference>
<dbReference type="eggNOG" id="KOG4177">
    <property type="taxonomic scope" value="Eukaryota"/>
</dbReference>
<dbReference type="KEGG" id="aqu:105316621"/>
<feature type="compositionally biased region" description="Low complexity" evidence="4">
    <location>
        <begin position="59"/>
        <end position="78"/>
    </location>
</feature>
<dbReference type="PROSITE" id="PS50088">
    <property type="entry name" value="ANK_REPEAT"/>
    <property type="match status" value="6"/>
</dbReference>
<dbReference type="InterPro" id="IPR036770">
    <property type="entry name" value="Ankyrin_rpt-contain_sf"/>
</dbReference>
<feature type="compositionally biased region" description="Basic residues" evidence="4">
    <location>
        <begin position="551"/>
        <end position="563"/>
    </location>
</feature>
<organism evidence="5">
    <name type="scientific">Amphimedon queenslandica</name>
    <name type="common">Sponge</name>
    <dbReference type="NCBI Taxonomy" id="400682"/>
    <lineage>
        <taxon>Eukaryota</taxon>
        <taxon>Metazoa</taxon>
        <taxon>Porifera</taxon>
        <taxon>Demospongiae</taxon>
        <taxon>Heteroscleromorpha</taxon>
        <taxon>Haplosclerida</taxon>
        <taxon>Niphatidae</taxon>
        <taxon>Amphimedon</taxon>
    </lineage>
</organism>
<feature type="repeat" description="ANK" evidence="3">
    <location>
        <begin position="254"/>
        <end position="286"/>
    </location>
</feature>